<protein>
    <submittedName>
        <fullName evidence="1">Spermidine/putrescine ABC transporter ATP-binding protein</fullName>
    </submittedName>
</protein>
<keyword evidence="1" id="KW-0547">Nucleotide-binding</keyword>
<name>A0A2C1D0E2_BACCE</name>
<keyword evidence="1" id="KW-0067">ATP-binding</keyword>
<gene>
    <name evidence="1" type="ORF">COD09_25875</name>
</gene>
<organism evidence="1 2">
    <name type="scientific">Bacillus cereus</name>
    <dbReference type="NCBI Taxonomy" id="1396"/>
    <lineage>
        <taxon>Bacteria</taxon>
        <taxon>Bacillati</taxon>
        <taxon>Bacillota</taxon>
        <taxon>Bacilli</taxon>
        <taxon>Bacillales</taxon>
        <taxon>Bacillaceae</taxon>
        <taxon>Bacillus</taxon>
        <taxon>Bacillus cereus group</taxon>
    </lineage>
</organism>
<evidence type="ECO:0000313" key="2">
    <source>
        <dbReference type="Proteomes" id="UP000225872"/>
    </source>
</evidence>
<dbReference type="Proteomes" id="UP000225872">
    <property type="component" value="Unassembled WGS sequence"/>
</dbReference>
<reference evidence="1 2" key="1">
    <citation type="submission" date="2017-09" db="EMBL/GenBank/DDBJ databases">
        <title>Large-scale bioinformatics analysis of Bacillus genomes uncovers conserved roles of natural products in bacterial physiology.</title>
        <authorList>
            <consortium name="Agbiome Team Llc"/>
            <person name="Bleich R.M."/>
            <person name="Grubbs K.J."/>
            <person name="Santa Maria K.C."/>
            <person name="Allen S.E."/>
            <person name="Farag S."/>
            <person name="Shank E.A."/>
            <person name="Bowers A."/>
        </authorList>
    </citation>
    <scope>NUCLEOTIDE SEQUENCE [LARGE SCALE GENOMIC DNA]</scope>
    <source>
        <strain evidence="1 2">AFS041432</strain>
    </source>
</reference>
<comment type="caution">
    <text evidence="1">The sequence shown here is derived from an EMBL/GenBank/DDBJ whole genome shotgun (WGS) entry which is preliminary data.</text>
</comment>
<proteinExistence type="predicted"/>
<sequence length="43" mass="4555">MLHTHLHIFYPALMGSKTPTSKFANARKLGGRSTACKSPIGAG</sequence>
<dbReference type="AlphaFoldDB" id="A0A2C1D0E2"/>
<evidence type="ECO:0000313" key="1">
    <source>
        <dbReference type="EMBL" id="PGS93099.1"/>
    </source>
</evidence>
<dbReference type="GO" id="GO:0005524">
    <property type="term" value="F:ATP binding"/>
    <property type="evidence" value="ECO:0007669"/>
    <property type="project" value="UniProtKB-KW"/>
</dbReference>
<dbReference type="EMBL" id="NULO01000129">
    <property type="protein sequence ID" value="PGS93099.1"/>
    <property type="molecule type" value="Genomic_DNA"/>
</dbReference>
<accession>A0A2C1D0E2</accession>